<comment type="function">
    <text evidence="6">Choline transporter.</text>
</comment>
<protein>
    <recommendedName>
        <fullName evidence="6">Choline transporter-like protein</fullName>
    </recommendedName>
</protein>
<feature type="transmembrane region" description="Helical" evidence="6">
    <location>
        <begin position="61"/>
        <end position="82"/>
    </location>
</feature>
<evidence type="ECO:0000256" key="1">
    <source>
        <dbReference type="ARBA" id="ARBA00004141"/>
    </source>
</evidence>
<feature type="transmembrane region" description="Helical" evidence="6">
    <location>
        <begin position="163"/>
        <end position="183"/>
    </location>
</feature>
<evidence type="ECO:0000256" key="5">
    <source>
        <dbReference type="ARBA" id="ARBA00023136"/>
    </source>
</evidence>
<dbReference type="EMBL" id="SDAM02000121">
    <property type="protein sequence ID" value="KAH6828633.1"/>
    <property type="molecule type" value="Genomic_DNA"/>
</dbReference>
<evidence type="ECO:0000256" key="6">
    <source>
        <dbReference type="RuleBase" id="RU368066"/>
    </source>
</evidence>
<evidence type="ECO:0000313" key="8">
    <source>
        <dbReference type="Proteomes" id="UP001190926"/>
    </source>
</evidence>
<sequence length="428" mass="47126">MQIQERNDAPLEMRREGNFLTKIFKYLFCIQFLLIMILAFYLTVRGVISASDNHRFHQKKWYFPVLSSIVCAGIVGFAWQLFTSCNPSRAFKATFFISPLLTCAYGILLVSIGSPGSAAAAVFALVSAVVQSIYACWAHPRFQHASKILVVSIAYHPPRVKTVVPVSMFVCILYSTILMSGVGGATATGTKLNTLFIVLSLLSFTWTLQVARHIMFVTVSHTKFMKFASETEVQFKTAVRDLVKYTMGSICIGSILVPVLGVIRGSARAISLVSGDVDEFMFSCANCCAGVAKGLVAYGNRWGFVQVGVYHKGIVQASKDTWEMFRRIGIEKLINTDLTSSFCFLSGVLAGSFCALVAGTWALLVHKSYATEVSLYTFLAGYLVNRVAMAWIQASVAAYYVAYAENPQNQQFDGTVPDYIQALQRLQG</sequence>
<keyword evidence="4 6" id="KW-1133">Transmembrane helix</keyword>
<dbReference type="InterPro" id="IPR007603">
    <property type="entry name" value="Choline_transptr-like"/>
</dbReference>
<evidence type="ECO:0000256" key="4">
    <source>
        <dbReference type="ARBA" id="ARBA00022989"/>
    </source>
</evidence>
<dbReference type="Proteomes" id="UP001190926">
    <property type="component" value="Unassembled WGS sequence"/>
</dbReference>
<keyword evidence="3 6" id="KW-0812">Transmembrane</keyword>
<proteinExistence type="inferred from homology"/>
<dbReference type="GO" id="GO:0005886">
    <property type="term" value="C:plasma membrane"/>
    <property type="evidence" value="ECO:0007669"/>
    <property type="project" value="UniProtKB-SubCell"/>
</dbReference>
<organism evidence="7 8">
    <name type="scientific">Perilla frutescens var. hirtella</name>
    <name type="common">Perilla citriodora</name>
    <name type="synonym">Perilla setoyensis</name>
    <dbReference type="NCBI Taxonomy" id="608512"/>
    <lineage>
        <taxon>Eukaryota</taxon>
        <taxon>Viridiplantae</taxon>
        <taxon>Streptophyta</taxon>
        <taxon>Embryophyta</taxon>
        <taxon>Tracheophyta</taxon>
        <taxon>Spermatophyta</taxon>
        <taxon>Magnoliopsida</taxon>
        <taxon>eudicotyledons</taxon>
        <taxon>Gunneridae</taxon>
        <taxon>Pentapetalae</taxon>
        <taxon>asterids</taxon>
        <taxon>lamiids</taxon>
        <taxon>Lamiales</taxon>
        <taxon>Lamiaceae</taxon>
        <taxon>Nepetoideae</taxon>
        <taxon>Elsholtzieae</taxon>
        <taxon>Perilla</taxon>
    </lineage>
</organism>
<reference evidence="7 8" key="1">
    <citation type="journal article" date="2021" name="Nat. Commun.">
        <title>Incipient diploidization of the medicinal plant Perilla within 10,000 years.</title>
        <authorList>
            <person name="Zhang Y."/>
            <person name="Shen Q."/>
            <person name="Leng L."/>
            <person name="Zhang D."/>
            <person name="Chen S."/>
            <person name="Shi Y."/>
            <person name="Ning Z."/>
            <person name="Chen S."/>
        </authorList>
    </citation>
    <scope>NUCLEOTIDE SEQUENCE [LARGE SCALE GENOMIC DNA]</scope>
    <source>
        <strain evidence="8">cv. PC099</strain>
    </source>
</reference>
<dbReference type="PANTHER" id="PTHR12385:SF84">
    <property type="entry name" value="CHOLINE TRANSPORTER-LIKE PROTEIN"/>
    <property type="match status" value="1"/>
</dbReference>
<evidence type="ECO:0000313" key="7">
    <source>
        <dbReference type="EMBL" id="KAH6828633.1"/>
    </source>
</evidence>
<accession>A0AAD4J8Q4</accession>
<gene>
    <name evidence="7" type="ORF">C2S53_006631</name>
</gene>
<evidence type="ECO:0000256" key="3">
    <source>
        <dbReference type="ARBA" id="ARBA00022692"/>
    </source>
</evidence>
<dbReference type="Pfam" id="PF04515">
    <property type="entry name" value="Choline_transpo"/>
    <property type="match status" value="1"/>
</dbReference>
<feature type="transmembrane region" description="Helical" evidence="6">
    <location>
        <begin position="195"/>
        <end position="219"/>
    </location>
</feature>
<feature type="transmembrane region" description="Helical" evidence="6">
    <location>
        <begin position="94"/>
        <end position="112"/>
    </location>
</feature>
<comment type="subcellular location">
    <subcellularLocation>
        <location evidence="6">Cell membrane</location>
        <topology evidence="6">Multi-pass membrane protein</topology>
    </subcellularLocation>
    <subcellularLocation>
        <location evidence="1">Membrane</location>
        <topology evidence="1">Multi-pass membrane protein</topology>
    </subcellularLocation>
</comment>
<keyword evidence="5 6" id="KW-0472">Membrane</keyword>
<feature type="transmembrane region" description="Helical" evidence="6">
    <location>
        <begin position="118"/>
        <end position="137"/>
    </location>
</feature>
<feature type="transmembrane region" description="Helical" evidence="6">
    <location>
        <begin position="342"/>
        <end position="364"/>
    </location>
</feature>
<dbReference type="AlphaFoldDB" id="A0AAD4J8Q4"/>
<feature type="transmembrane region" description="Helical" evidence="6">
    <location>
        <begin position="23"/>
        <end position="41"/>
    </location>
</feature>
<dbReference type="PANTHER" id="PTHR12385">
    <property type="entry name" value="CHOLINE TRANSPORTER-LIKE (SLC FAMILY 44)"/>
    <property type="match status" value="1"/>
</dbReference>
<dbReference type="GO" id="GO:0022857">
    <property type="term" value="F:transmembrane transporter activity"/>
    <property type="evidence" value="ECO:0007669"/>
    <property type="project" value="UniProtKB-UniRule"/>
</dbReference>
<feature type="transmembrane region" description="Helical" evidence="6">
    <location>
        <begin position="376"/>
        <end position="402"/>
    </location>
</feature>
<comment type="similarity">
    <text evidence="2 6">Belongs to the CTL (choline transporter-like) family.</text>
</comment>
<evidence type="ECO:0000256" key="2">
    <source>
        <dbReference type="ARBA" id="ARBA00007168"/>
    </source>
</evidence>
<keyword evidence="8" id="KW-1185">Reference proteome</keyword>
<name>A0AAD4J8Q4_PERFH</name>
<comment type="caution">
    <text evidence="7">The sequence shown here is derived from an EMBL/GenBank/DDBJ whole genome shotgun (WGS) entry which is preliminary data.</text>
</comment>